<feature type="compositionally biased region" description="Low complexity" evidence="1">
    <location>
        <begin position="48"/>
        <end position="64"/>
    </location>
</feature>
<sequence length="688" mass="73490">MEADSPTVAVTEEQQAPEAAIPAQAGQETAARAAGSDGSEGTDRDAGSVATAEAPAGSAAASDSETADPEAADPEASDPASAGPAGGSRAGRLAERARRVLDRGRTWWLDTAVILVCAGYYTRSGWSRRWITDDGLIFLRPVRQVLAGNGPVINTGERVETSTSTLWQWLLVLADVLTGGHRDLGKVAVLFGLALAIAGVLIALDTCRALVRASNPGRIPLLPFGILAVLVLPPFWVFATSGLETGLELFWIAVAWRLLVRAHLLLQAGAPALRRRRLVGSAVFLGLGPMVRPDLGLTMAVFLVALVVITRFTWRRALAVLLAAGFLPGAYQVFRMGYYGLLVPMPGVTKEAGSDLWWRGIVYFANFEKPYAMWFPAVLALVFAVGYLWRARPSRRLLVVVAAPLTAALLQGVYVLKVGGDFMHGRMWIPVVVLGLLPMLLVPLSRLTAPAIVGFAAWTAFGVADFPSSYKWTPSAHGHNLWYVWDENAVYVERTGHANPDSAEIHMNAGDLNIHRHAINKALASGQREMVFDNNYITQPNVPLAPGVGGSVASVIGTLGVAGYLVPLDGTIVDVWGLSNTIGAHMDIPVRGAAGHEKLLPEVWNLALYADPAADATTVRTAARAGVTAPALAAARHTLQCGQVKDLLDSIEKPMTVGRFFSNLTNSFDYTSLRIPADPIAAEKKFCK</sequence>
<evidence type="ECO:0000313" key="4">
    <source>
        <dbReference type="EMBL" id="GAA2013113.1"/>
    </source>
</evidence>
<comment type="caution">
    <text evidence="4">The sequence shown here is derived from an EMBL/GenBank/DDBJ whole genome shotgun (WGS) entry which is preliminary data.</text>
</comment>
<proteinExistence type="predicted"/>
<feature type="transmembrane region" description="Helical" evidence="2">
    <location>
        <begin position="219"/>
        <end position="237"/>
    </location>
</feature>
<dbReference type="InterPro" id="IPR058983">
    <property type="entry name" value="AftB_C"/>
</dbReference>
<evidence type="ECO:0000259" key="3">
    <source>
        <dbReference type="Pfam" id="PF26371"/>
    </source>
</evidence>
<feature type="transmembrane region" description="Helical" evidence="2">
    <location>
        <begin position="294"/>
        <end position="314"/>
    </location>
</feature>
<feature type="transmembrane region" description="Helical" evidence="2">
    <location>
        <begin position="427"/>
        <end position="444"/>
    </location>
</feature>
<feature type="transmembrane region" description="Helical" evidence="2">
    <location>
        <begin position="396"/>
        <end position="415"/>
    </location>
</feature>
<dbReference type="RefSeq" id="WP_344663778.1">
    <property type="nucleotide sequence ID" value="NZ_BAAAQN010000002.1"/>
</dbReference>
<gene>
    <name evidence="4" type="primary">aftB</name>
    <name evidence="4" type="ORF">GCM10009839_04700</name>
</gene>
<evidence type="ECO:0000313" key="5">
    <source>
        <dbReference type="Proteomes" id="UP001500751"/>
    </source>
</evidence>
<feature type="domain" description="Terminal beta-(1-&gt;2)-arabinofuranosyltransferase C-terminal" evidence="3">
    <location>
        <begin position="558"/>
        <end position="679"/>
    </location>
</feature>
<feature type="transmembrane region" description="Helical" evidence="2">
    <location>
        <begin position="371"/>
        <end position="389"/>
    </location>
</feature>
<dbReference type="EMBL" id="BAAAQN010000002">
    <property type="protein sequence ID" value="GAA2013113.1"/>
    <property type="molecule type" value="Genomic_DNA"/>
</dbReference>
<reference evidence="5" key="1">
    <citation type="journal article" date="2019" name="Int. J. Syst. Evol. Microbiol.">
        <title>The Global Catalogue of Microorganisms (GCM) 10K type strain sequencing project: providing services to taxonomists for standard genome sequencing and annotation.</title>
        <authorList>
            <consortium name="The Broad Institute Genomics Platform"/>
            <consortium name="The Broad Institute Genome Sequencing Center for Infectious Disease"/>
            <person name="Wu L."/>
            <person name="Ma J."/>
        </authorList>
    </citation>
    <scope>NUCLEOTIDE SEQUENCE [LARGE SCALE GENOMIC DNA]</scope>
    <source>
        <strain evidence="5">JCM 16014</strain>
    </source>
</reference>
<keyword evidence="5" id="KW-1185">Reference proteome</keyword>
<organism evidence="4 5">
    <name type="scientific">Catenulispora yoronensis</name>
    <dbReference type="NCBI Taxonomy" id="450799"/>
    <lineage>
        <taxon>Bacteria</taxon>
        <taxon>Bacillati</taxon>
        <taxon>Actinomycetota</taxon>
        <taxon>Actinomycetes</taxon>
        <taxon>Catenulisporales</taxon>
        <taxon>Catenulisporaceae</taxon>
        <taxon>Catenulispora</taxon>
    </lineage>
</organism>
<evidence type="ECO:0000256" key="2">
    <source>
        <dbReference type="SAM" id="Phobius"/>
    </source>
</evidence>
<feature type="compositionally biased region" description="Acidic residues" evidence="1">
    <location>
        <begin position="65"/>
        <end position="76"/>
    </location>
</feature>
<protein>
    <submittedName>
        <fullName evidence="4">Terminal beta-(1-&gt;2)-arabinofuranosyltransferase</fullName>
    </submittedName>
</protein>
<dbReference type="Proteomes" id="UP001500751">
    <property type="component" value="Unassembled WGS sequence"/>
</dbReference>
<evidence type="ECO:0000256" key="1">
    <source>
        <dbReference type="SAM" id="MobiDB-lite"/>
    </source>
</evidence>
<keyword evidence="2" id="KW-0812">Transmembrane</keyword>
<dbReference type="Pfam" id="PF26371">
    <property type="entry name" value="AftB_C"/>
    <property type="match status" value="1"/>
</dbReference>
<feature type="transmembrane region" description="Helical" evidence="2">
    <location>
        <begin position="187"/>
        <end position="207"/>
    </location>
</feature>
<keyword evidence="2" id="KW-0472">Membrane</keyword>
<keyword evidence="2" id="KW-1133">Transmembrane helix</keyword>
<name>A0ABP5F302_9ACTN</name>
<feature type="region of interest" description="Disordered" evidence="1">
    <location>
        <begin position="1"/>
        <end position="92"/>
    </location>
</feature>
<feature type="compositionally biased region" description="Low complexity" evidence="1">
    <location>
        <begin position="12"/>
        <end position="35"/>
    </location>
</feature>
<accession>A0ABP5F302</accession>